<sequence length="249" mass="27312">MPLHHCELCHIDLDRITVRRGGQTLLQDVSMHIHCGQLTVLIGQNGAGKTTLIRALLGELPHTGLIRHVDGRGLDIPHLRTGYVPQHLQFDREMPLTVRDFMAASLSKRPVWTGVGKKTRALVDEALAAVNAGDLADRPLGRCSGGELQRVLLALAMNPAPDLLVLDEPVSGIDRNGLKMFLDTLLDLKQTHHMAILLVSHDLRFVREYADHVVLLDKSVLAQGSAESVFSSPEFSAVFGYSGEEEEAE</sequence>
<evidence type="ECO:0000313" key="2">
    <source>
        <dbReference type="Proteomes" id="UP000682782"/>
    </source>
</evidence>
<accession>A0AC61N050</accession>
<proteinExistence type="predicted"/>
<reference evidence="1" key="1">
    <citation type="submission" date="2021-01" db="EMBL/GenBank/DDBJ databases">
        <title>Complete genome sequence of Clostridiales bacterium R-7.</title>
        <authorList>
            <person name="Mahoney-Kurpe S.C."/>
            <person name="Palevich N."/>
            <person name="Koike S."/>
            <person name="Moon C.D."/>
            <person name="Attwood G.T."/>
        </authorList>
    </citation>
    <scope>NUCLEOTIDE SEQUENCE</scope>
    <source>
        <strain evidence="1">R-7</strain>
    </source>
</reference>
<keyword evidence="1" id="KW-0547">Nucleotide-binding</keyword>
<protein>
    <submittedName>
        <fullName evidence="1">Metal ABC transporter ATP-binding protein</fullName>
    </submittedName>
</protein>
<organism evidence="1 2">
    <name type="scientific">Aristaeella hokkaidonensis</name>
    <dbReference type="NCBI Taxonomy" id="3046382"/>
    <lineage>
        <taxon>Bacteria</taxon>
        <taxon>Bacillati</taxon>
        <taxon>Bacillota</taxon>
        <taxon>Clostridia</taxon>
        <taxon>Eubacteriales</taxon>
        <taxon>Aristaeellaceae</taxon>
        <taxon>Aristaeella</taxon>
    </lineage>
</organism>
<dbReference type="Proteomes" id="UP000682782">
    <property type="component" value="Chromosome"/>
</dbReference>
<gene>
    <name evidence="1" type="ORF">JYE49_08445</name>
</gene>
<name>A0AC61N050_9FIRM</name>
<keyword evidence="2" id="KW-1185">Reference proteome</keyword>
<evidence type="ECO:0000313" key="1">
    <source>
        <dbReference type="EMBL" id="QUC65909.1"/>
    </source>
</evidence>
<keyword evidence="1" id="KW-0067">ATP-binding</keyword>
<dbReference type="EMBL" id="CP068393">
    <property type="protein sequence ID" value="QUC65909.1"/>
    <property type="molecule type" value="Genomic_DNA"/>
</dbReference>